<gene>
    <name evidence="1" type="ORF">BD324DRAFT_640377</name>
</gene>
<keyword evidence="2" id="KW-1185">Reference proteome</keyword>
<accession>A0A1Y1U5E8</accession>
<evidence type="ECO:0000313" key="2">
    <source>
        <dbReference type="Proteomes" id="UP000193218"/>
    </source>
</evidence>
<dbReference type="RefSeq" id="XP_021867618.1">
    <property type="nucleotide sequence ID" value="XM_022017343.1"/>
</dbReference>
<reference evidence="1 2" key="1">
    <citation type="submission" date="2017-03" db="EMBL/GenBank/DDBJ databases">
        <title>Widespread Adenine N6-methylation of Active Genes in Fungi.</title>
        <authorList>
            <consortium name="DOE Joint Genome Institute"/>
            <person name="Mondo S.J."/>
            <person name="Dannebaum R.O."/>
            <person name="Kuo R.C."/>
            <person name="Louie K.B."/>
            <person name="Bewick A.J."/>
            <person name="Labutti K."/>
            <person name="Haridas S."/>
            <person name="Kuo A."/>
            <person name="Salamov A."/>
            <person name="Ahrendt S.R."/>
            <person name="Lau R."/>
            <person name="Bowen B.P."/>
            <person name="Lipzen A."/>
            <person name="Sullivan W."/>
            <person name="Andreopoulos W.B."/>
            <person name="Clum A."/>
            <person name="Lindquist E."/>
            <person name="Daum C."/>
            <person name="Northen T.R."/>
            <person name="Ramamoorthy G."/>
            <person name="Schmitz R.J."/>
            <person name="Gryganskyi A."/>
            <person name="Culley D."/>
            <person name="Magnuson J."/>
            <person name="James T.Y."/>
            <person name="O'Malley M.A."/>
            <person name="Stajich J.E."/>
            <person name="Spatafora J.W."/>
            <person name="Visel A."/>
            <person name="Grigoriev I.V."/>
        </authorList>
    </citation>
    <scope>NUCLEOTIDE SEQUENCE [LARGE SCALE GENOMIC DNA]</scope>
    <source>
        <strain evidence="1 2">NRRL Y-17943</strain>
    </source>
</reference>
<protein>
    <submittedName>
        <fullName evidence="1">Uncharacterized protein</fullName>
    </submittedName>
</protein>
<dbReference type="EMBL" id="NBSH01000030">
    <property type="protein sequence ID" value="ORX33253.1"/>
    <property type="molecule type" value="Genomic_DNA"/>
</dbReference>
<dbReference type="GeneID" id="33559152"/>
<comment type="caution">
    <text evidence="1">The sequence shown here is derived from an EMBL/GenBank/DDBJ whole genome shotgun (WGS) entry which is preliminary data.</text>
</comment>
<dbReference type="Proteomes" id="UP000193218">
    <property type="component" value="Unassembled WGS sequence"/>
</dbReference>
<sequence length="85" mass="9868">MLCLQDPTIRRNIIMQSEEVLQPNHFPSDLVLSIPGFEIWDNIWFRDDTFCEASSRRLGILADFHSSDAFTVREKCMERCFGLAS</sequence>
<organism evidence="1 2">
    <name type="scientific">Kockovaella imperatae</name>
    <dbReference type="NCBI Taxonomy" id="4999"/>
    <lineage>
        <taxon>Eukaryota</taxon>
        <taxon>Fungi</taxon>
        <taxon>Dikarya</taxon>
        <taxon>Basidiomycota</taxon>
        <taxon>Agaricomycotina</taxon>
        <taxon>Tremellomycetes</taxon>
        <taxon>Tremellales</taxon>
        <taxon>Cuniculitremaceae</taxon>
        <taxon>Kockovaella</taxon>
    </lineage>
</organism>
<dbReference type="InParanoid" id="A0A1Y1U5E8"/>
<dbReference type="AlphaFoldDB" id="A0A1Y1U5E8"/>
<name>A0A1Y1U5E8_9TREE</name>
<evidence type="ECO:0000313" key="1">
    <source>
        <dbReference type="EMBL" id="ORX33253.1"/>
    </source>
</evidence>
<proteinExistence type="predicted"/>